<dbReference type="InterPro" id="IPR051820">
    <property type="entry name" value="FAD-binding_MO"/>
</dbReference>
<dbReference type="EMBL" id="FNVE01000002">
    <property type="protein sequence ID" value="SEF92532.1"/>
    <property type="molecule type" value="Genomic_DNA"/>
</dbReference>
<dbReference type="PANTHER" id="PTHR43872">
    <property type="entry name" value="MONOOXYGENASE, PUTATIVE (AFU_ORTHOLOGUE AFUA_8G02570)-RELATED"/>
    <property type="match status" value="1"/>
</dbReference>
<evidence type="ECO:0000256" key="7">
    <source>
        <dbReference type="ARBA" id="ARBA00022857"/>
    </source>
</evidence>
<dbReference type="Pfam" id="PF00743">
    <property type="entry name" value="FMO-like"/>
    <property type="match status" value="1"/>
</dbReference>
<evidence type="ECO:0000256" key="2">
    <source>
        <dbReference type="ARBA" id="ARBA00004236"/>
    </source>
</evidence>
<keyword evidence="5" id="KW-0285">Flavoprotein</keyword>
<dbReference type="FunFam" id="3.50.50.60:FF:000213">
    <property type="entry name" value="FAD-containing monooxygenase EthA"/>
    <property type="match status" value="1"/>
</dbReference>
<evidence type="ECO:0000256" key="6">
    <source>
        <dbReference type="ARBA" id="ARBA00022827"/>
    </source>
</evidence>
<dbReference type="AlphaFoldDB" id="A0AAQ1JPF9"/>
<protein>
    <submittedName>
        <fullName evidence="11">Predicted flavoprotein CzcO associated with the cation diffusion facilitator CzcD</fullName>
    </submittedName>
</protein>
<keyword evidence="9" id="KW-0503">Monooxygenase</keyword>
<accession>A0AAQ1JPF9</accession>
<sequence length="502" mass="56616">MTNEHFDVLIIGAGLSGIGTAVHISQECPGKRLAILERRQRVGGTWDLFSYPGIRSDSDMFSFGYDFRPWNDLNTLADGQSIRNYISDTAREYGVDKLIRFGIETEQAQWCSEQQQWIVSARDLDTGLARHFSCDFLISCTGYYDHKTGYLPDFPGVEQFQGQCIHPQHWPADLDYRGKRVVVIGSGATAVTVVPAMADQAAHVTMLQRSPSYVMTVPARDKLTEVLRKIMPERWANDLARKRNILIQRWLFKAAKRWPERMRSYLLRQVAKQLDDPANMKHFTPSYMPWDQRLCAVPDGDLFKAINSGKASVVTDRIDRFTEHGIRLASGKELEADIVITATGLKLQLLGGTQLLIDGKPFDLQQQMTYKGVLLQNVPNMAWIFGYTNAPWTLKADIAARYVCRLINHLQATGMQVVTPRDHQGCAIADMSVMGALESGYVQRANAILPRQGRSLPWRLLNAYEQDRVMLLDEVLEDDNLEFLPRNSESGNKTAGSNSRAA</sequence>
<comment type="similarity">
    <text evidence="3">Belongs to the FAD-binding monooxygenase family.</text>
</comment>
<dbReference type="GO" id="GO:0050660">
    <property type="term" value="F:flavin adenine dinucleotide binding"/>
    <property type="evidence" value="ECO:0007669"/>
    <property type="project" value="InterPro"/>
</dbReference>
<dbReference type="Gene3D" id="3.50.50.60">
    <property type="entry name" value="FAD/NAD(P)-binding domain"/>
    <property type="match status" value="1"/>
</dbReference>
<comment type="subcellular location">
    <subcellularLocation>
        <location evidence="2">Cell membrane</location>
    </subcellularLocation>
</comment>
<evidence type="ECO:0000256" key="1">
    <source>
        <dbReference type="ARBA" id="ARBA00001974"/>
    </source>
</evidence>
<evidence type="ECO:0000256" key="8">
    <source>
        <dbReference type="ARBA" id="ARBA00023002"/>
    </source>
</evidence>
<dbReference type="SUPFAM" id="SSF51905">
    <property type="entry name" value="FAD/NAD(P)-binding domain"/>
    <property type="match status" value="1"/>
</dbReference>
<dbReference type="FunFam" id="3.50.50.60:FF:000228">
    <property type="entry name" value="FAD-containing monooxygenase EthA"/>
    <property type="match status" value="1"/>
</dbReference>
<keyword evidence="10" id="KW-0472">Membrane</keyword>
<reference evidence="11 12" key="1">
    <citation type="submission" date="2016-10" db="EMBL/GenBank/DDBJ databases">
        <authorList>
            <person name="Varghese N."/>
            <person name="Submissions S."/>
        </authorList>
    </citation>
    <scope>NUCLEOTIDE SEQUENCE [LARGE SCALE GENOMIC DNA]</scope>
    <source>
        <strain evidence="11 12">CECT 8317</strain>
    </source>
</reference>
<organism evidence="11 12">
    <name type="scientific">Halopseudomonas aestusnigri</name>
    <dbReference type="NCBI Taxonomy" id="857252"/>
    <lineage>
        <taxon>Bacteria</taxon>
        <taxon>Pseudomonadati</taxon>
        <taxon>Pseudomonadota</taxon>
        <taxon>Gammaproteobacteria</taxon>
        <taxon>Pseudomonadales</taxon>
        <taxon>Pseudomonadaceae</taxon>
        <taxon>Halopseudomonas</taxon>
    </lineage>
</organism>
<evidence type="ECO:0000256" key="4">
    <source>
        <dbReference type="ARBA" id="ARBA00022475"/>
    </source>
</evidence>
<keyword evidence="4" id="KW-1003">Cell membrane</keyword>
<keyword evidence="8" id="KW-0560">Oxidoreductase</keyword>
<dbReference type="GO" id="GO:0050661">
    <property type="term" value="F:NADP binding"/>
    <property type="evidence" value="ECO:0007669"/>
    <property type="project" value="InterPro"/>
</dbReference>
<comment type="cofactor">
    <cofactor evidence="1">
        <name>FAD</name>
        <dbReference type="ChEBI" id="CHEBI:57692"/>
    </cofactor>
</comment>
<evidence type="ECO:0000313" key="11">
    <source>
        <dbReference type="EMBL" id="SEF92532.1"/>
    </source>
</evidence>
<keyword evidence="7" id="KW-0521">NADP</keyword>
<dbReference type="GO" id="GO:0005886">
    <property type="term" value="C:plasma membrane"/>
    <property type="evidence" value="ECO:0007669"/>
    <property type="project" value="UniProtKB-SubCell"/>
</dbReference>
<dbReference type="InterPro" id="IPR020946">
    <property type="entry name" value="Flavin_mOase-like"/>
</dbReference>
<dbReference type="PRINTS" id="PR00469">
    <property type="entry name" value="PNDRDTASEII"/>
</dbReference>
<evidence type="ECO:0000313" key="12">
    <source>
        <dbReference type="Proteomes" id="UP000243518"/>
    </source>
</evidence>
<dbReference type="PANTHER" id="PTHR43872:SF1">
    <property type="entry name" value="MONOOXYGENASE, PUTATIVE (AFU_ORTHOLOGUE AFUA_8G02570)-RELATED"/>
    <property type="match status" value="1"/>
</dbReference>
<dbReference type="InterPro" id="IPR036188">
    <property type="entry name" value="FAD/NAD-bd_sf"/>
</dbReference>
<dbReference type="Proteomes" id="UP000243518">
    <property type="component" value="Unassembled WGS sequence"/>
</dbReference>
<dbReference type="RefSeq" id="WP_088274214.1">
    <property type="nucleotide sequence ID" value="NZ_FNVE01000002.1"/>
</dbReference>
<comment type="caution">
    <text evidence="11">The sequence shown here is derived from an EMBL/GenBank/DDBJ whole genome shotgun (WGS) entry which is preliminary data.</text>
</comment>
<keyword evidence="6" id="KW-0274">FAD</keyword>
<name>A0AAQ1JPF9_9GAMM</name>
<evidence type="ECO:0000256" key="10">
    <source>
        <dbReference type="ARBA" id="ARBA00023136"/>
    </source>
</evidence>
<proteinExistence type="inferred from homology"/>
<evidence type="ECO:0000256" key="9">
    <source>
        <dbReference type="ARBA" id="ARBA00023033"/>
    </source>
</evidence>
<evidence type="ECO:0000256" key="3">
    <source>
        <dbReference type="ARBA" id="ARBA00010139"/>
    </source>
</evidence>
<keyword evidence="12" id="KW-1185">Reference proteome</keyword>
<gene>
    <name evidence="11" type="ORF">SAMN05216586_102313</name>
</gene>
<evidence type="ECO:0000256" key="5">
    <source>
        <dbReference type="ARBA" id="ARBA00022630"/>
    </source>
</evidence>
<dbReference type="GO" id="GO:0004499">
    <property type="term" value="F:N,N-dimethylaniline monooxygenase activity"/>
    <property type="evidence" value="ECO:0007669"/>
    <property type="project" value="InterPro"/>
</dbReference>